<evidence type="ECO:0000256" key="4">
    <source>
        <dbReference type="ARBA" id="ARBA00022692"/>
    </source>
</evidence>
<gene>
    <name evidence="8" type="ORF">KHX94_09100</name>
</gene>
<dbReference type="SUPFAM" id="SSF103473">
    <property type="entry name" value="MFS general substrate transporter"/>
    <property type="match status" value="1"/>
</dbReference>
<dbReference type="PANTHER" id="PTHR23513:SF11">
    <property type="entry name" value="STAPHYLOFERRIN A TRANSPORTER"/>
    <property type="match status" value="1"/>
</dbReference>
<dbReference type="InterPro" id="IPR036259">
    <property type="entry name" value="MFS_trans_sf"/>
</dbReference>
<dbReference type="PANTHER" id="PTHR23513">
    <property type="entry name" value="INTEGRAL MEMBRANE EFFLUX PROTEIN-RELATED"/>
    <property type="match status" value="1"/>
</dbReference>
<reference evidence="8 9" key="1">
    <citation type="journal article" date="2012" name="Int. J. Syst. Evol. Microbiol.">
        <title>Shewanella dokdonensis sp. nov., isolated from seawater.</title>
        <authorList>
            <person name="Sung H.R."/>
            <person name="Yoon J.H."/>
            <person name="Ghim S.Y."/>
        </authorList>
    </citation>
    <scope>NUCLEOTIDE SEQUENCE [LARGE SCALE GENOMIC DNA]</scope>
    <source>
        <strain evidence="8 9">DSM 23626</strain>
    </source>
</reference>
<evidence type="ECO:0000256" key="2">
    <source>
        <dbReference type="ARBA" id="ARBA00022448"/>
    </source>
</evidence>
<keyword evidence="2" id="KW-0813">Transport</keyword>
<keyword evidence="4 7" id="KW-0812">Transmembrane</keyword>
<feature type="transmembrane region" description="Helical" evidence="7">
    <location>
        <begin position="202"/>
        <end position="223"/>
    </location>
</feature>
<accession>A0ABX8DKX7</accession>
<proteinExistence type="predicted"/>
<protein>
    <submittedName>
        <fullName evidence="8">MFS transporter</fullName>
    </submittedName>
</protein>
<evidence type="ECO:0000256" key="3">
    <source>
        <dbReference type="ARBA" id="ARBA00022475"/>
    </source>
</evidence>
<dbReference type="Gene3D" id="1.20.1250.20">
    <property type="entry name" value="MFS general substrate transporter like domains"/>
    <property type="match status" value="1"/>
</dbReference>
<evidence type="ECO:0000313" key="8">
    <source>
        <dbReference type="EMBL" id="QVK24567.1"/>
    </source>
</evidence>
<dbReference type="Pfam" id="PF05977">
    <property type="entry name" value="MFS_3"/>
    <property type="match status" value="1"/>
</dbReference>
<keyword evidence="9" id="KW-1185">Reference proteome</keyword>
<dbReference type="CDD" id="cd06173">
    <property type="entry name" value="MFS_MefA_like"/>
    <property type="match status" value="1"/>
</dbReference>
<keyword evidence="6 7" id="KW-0472">Membrane</keyword>
<keyword evidence="3" id="KW-1003">Cell membrane</keyword>
<feature type="transmembrane region" description="Helical" evidence="7">
    <location>
        <begin position="87"/>
        <end position="106"/>
    </location>
</feature>
<name>A0ABX8DKX7_9GAMM</name>
<dbReference type="Proteomes" id="UP000676428">
    <property type="component" value="Chromosome"/>
</dbReference>
<evidence type="ECO:0000256" key="5">
    <source>
        <dbReference type="ARBA" id="ARBA00022989"/>
    </source>
</evidence>
<dbReference type="InterPro" id="IPR010290">
    <property type="entry name" value="TM_effector"/>
</dbReference>
<evidence type="ECO:0000256" key="1">
    <source>
        <dbReference type="ARBA" id="ARBA00004651"/>
    </source>
</evidence>
<evidence type="ECO:0000256" key="6">
    <source>
        <dbReference type="ARBA" id="ARBA00023136"/>
    </source>
</evidence>
<organism evidence="8 9">
    <name type="scientific">Shewanella dokdonensis</name>
    <dbReference type="NCBI Taxonomy" id="712036"/>
    <lineage>
        <taxon>Bacteria</taxon>
        <taxon>Pseudomonadati</taxon>
        <taxon>Pseudomonadota</taxon>
        <taxon>Gammaproteobacteria</taxon>
        <taxon>Alteromonadales</taxon>
        <taxon>Shewanellaceae</taxon>
        <taxon>Shewanella</taxon>
    </lineage>
</organism>
<feature type="transmembrane region" description="Helical" evidence="7">
    <location>
        <begin position="56"/>
        <end position="75"/>
    </location>
</feature>
<sequence length="361" mass="39382">MPFLFNGLSFLLVIAAVFWWSPPKVSADTIPKESFWSAIRAGVRYARHSQPLKTTLIRALGFFLFASAYWALLPLIARQVLAGDANLYGMMMGAVGLGAVAGAFTLPKMKSLLGADKLVAAGTIGTAICMLVLATSSSHTLAIAVCLLAGMSWIAVLTSLNVSAQVALPEWVRARGLAIFVTVFFGAMSAGSLFWGNLSAHLGIPTVLCIAAVGALLVIPLTWRAKLQLGVDMDLSQSLHWPEPTAEQGISGSHGPVMVMIEYLIDPLQNNEFYSITQELKRQRHRDGAYAWGVFADTSQPGRYLEYFLVQSWHEHLRQHHRVTRSDQALQAKVLAFHLGPKPPKVEHFVAIRAHGEGDIR</sequence>
<comment type="subcellular location">
    <subcellularLocation>
        <location evidence="1">Cell membrane</location>
        <topology evidence="1">Multi-pass membrane protein</topology>
    </subcellularLocation>
</comment>
<keyword evidence="5 7" id="KW-1133">Transmembrane helix</keyword>
<evidence type="ECO:0000256" key="7">
    <source>
        <dbReference type="SAM" id="Phobius"/>
    </source>
</evidence>
<dbReference type="EMBL" id="CP074572">
    <property type="protein sequence ID" value="QVK24567.1"/>
    <property type="molecule type" value="Genomic_DNA"/>
</dbReference>
<feature type="transmembrane region" description="Helical" evidence="7">
    <location>
        <begin position="141"/>
        <end position="164"/>
    </location>
</feature>
<feature type="transmembrane region" description="Helical" evidence="7">
    <location>
        <begin position="118"/>
        <end position="134"/>
    </location>
</feature>
<feature type="transmembrane region" description="Helical" evidence="7">
    <location>
        <begin position="176"/>
        <end position="195"/>
    </location>
</feature>
<evidence type="ECO:0000313" key="9">
    <source>
        <dbReference type="Proteomes" id="UP000676428"/>
    </source>
</evidence>